<dbReference type="KEGG" id="gso:PH603_15525"/>
<gene>
    <name evidence="1" type="ORF">PH603_15525</name>
</gene>
<dbReference type="EMBL" id="CP116805">
    <property type="protein sequence ID" value="WCL53947.1"/>
    <property type="molecule type" value="Genomic_DNA"/>
</dbReference>
<evidence type="ECO:0000313" key="1">
    <source>
        <dbReference type="EMBL" id="WCL53947.1"/>
    </source>
</evidence>
<dbReference type="AlphaFoldDB" id="A0AAE9XPN3"/>
<sequence length="40" mass="4283">MNQTLEITGDVFHTGCQFSADPILFIGASISLPLVEMTKG</sequence>
<name>A0AAE9XPN3_9PROT</name>
<reference evidence="1" key="1">
    <citation type="submission" date="2023-01" db="EMBL/GenBank/DDBJ databases">
        <title>The genome sequence of Kordiimonadaceae bacterium 6D33.</title>
        <authorList>
            <person name="Liu Y."/>
        </authorList>
    </citation>
    <scope>NUCLEOTIDE SEQUENCE</scope>
    <source>
        <strain evidence="1">6D33</strain>
    </source>
</reference>
<proteinExistence type="predicted"/>
<evidence type="ECO:0000313" key="2">
    <source>
        <dbReference type="Proteomes" id="UP001217500"/>
    </source>
</evidence>
<accession>A0AAE9XPN3</accession>
<dbReference type="Proteomes" id="UP001217500">
    <property type="component" value="Chromosome"/>
</dbReference>
<organism evidence="1 2">
    <name type="scientific">Gimibacter soli</name>
    <dbReference type="NCBI Taxonomy" id="3024400"/>
    <lineage>
        <taxon>Bacteria</taxon>
        <taxon>Pseudomonadati</taxon>
        <taxon>Pseudomonadota</taxon>
        <taxon>Alphaproteobacteria</taxon>
        <taxon>Kordiimonadales</taxon>
        <taxon>Temperatibacteraceae</taxon>
        <taxon>Gimibacter</taxon>
    </lineage>
</organism>
<protein>
    <submittedName>
        <fullName evidence="1">Uncharacterized protein</fullName>
    </submittedName>
</protein>
<keyword evidence="2" id="KW-1185">Reference proteome</keyword>
<dbReference type="RefSeq" id="WP_289503667.1">
    <property type="nucleotide sequence ID" value="NZ_CP116805.1"/>
</dbReference>